<keyword evidence="11 21" id="KW-0548">Nucleotidyltransferase</keyword>
<evidence type="ECO:0000256" key="4">
    <source>
        <dbReference type="ARBA" id="ARBA00005119"/>
    </source>
</evidence>
<comment type="similarity">
    <text evidence="6 21">Belongs to the TAM41 family.</text>
</comment>
<comment type="subcellular location">
    <subcellularLocation>
        <location evidence="3 21">Mitochondrion inner membrane</location>
        <topology evidence="3 21">Peripheral membrane protein</topology>
        <orientation evidence="3 21">Matrix side</orientation>
    </subcellularLocation>
</comment>
<dbReference type="PIRSF" id="PIRSF028840">
    <property type="entry name" value="Mmp37"/>
    <property type="match status" value="1"/>
</dbReference>
<evidence type="ECO:0000256" key="15">
    <source>
        <dbReference type="ARBA" id="ARBA00023128"/>
    </source>
</evidence>
<evidence type="ECO:0000256" key="2">
    <source>
        <dbReference type="ARBA" id="ARBA00003203"/>
    </source>
</evidence>
<keyword evidence="18 21" id="KW-1208">Phospholipid metabolism</keyword>
<keyword evidence="10 21" id="KW-0808">Transferase</keyword>
<comment type="cofactor">
    <cofactor evidence="1 21">
        <name>Mg(2+)</name>
        <dbReference type="ChEBI" id="CHEBI:18420"/>
    </cofactor>
</comment>
<dbReference type="GO" id="GO:0016024">
    <property type="term" value="P:CDP-diacylglycerol biosynthetic process"/>
    <property type="evidence" value="ECO:0007669"/>
    <property type="project" value="UniProtKB-UniRule"/>
</dbReference>
<dbReference type="GO" id="GO:0005743">
    <property type="term" value="C:mitochondrial inner membrane"/>
    <property type="evidence" value="ECO:0007669"/>
    <property type="project" value="UniProtKB-SubCell"/>
</dbReference>
<sequence length="330" mass="37989">MTLKLSKIVSNFPQESLALAFAYGSGVFHQRGHKAMSQNMVDFIFAVDNAKAWHKENMRRNRKHYSFLSSLGPERIARVQENWGARVYFNTLVPCEDRLIKYGVISTSDLIDDLHQWETLYVSGRLHKPVLILKRRDNPVLLEALQQNTLSAMAAALLMLPEAFTEEQLYIAITSLSYTGDFRMTVGEDKQKVQNIVKPNVARFQELYHPILDSVNHIHWHKKQAFIEQDTSPHAVYSHLNMLPKTLQNHIWLEKNRDKRHQDMEEVMKSLAHSADYREVVERGVQGIVKKSSITQSLKSILTAGMMKSVRYSAAKLRKMMSSKRQPVSV</sequence>
<dbReference type="Pfam" id="PF09139">
    <property type="entry name" value="Tam41_Mmp37"/>
    <property type="match status" value="1"/>
</dbReference>
<dbReference type="EC" id="2.7.7.41" evidence="7 21"/>
<keyword evidence="17 21" id="KW-0594">Phospholipid biosynthesis</keyword>
<comment type="function">
    <text evidence="2 21">Catalyzes the conversion of phosphatidic acid (PA) to CDP-diacylglycerol (CDP-DAG), an essential intermediate in the synthesis of phosphatidylglycerol, cardiolipin and phosphatidylinositol.</text>
</comment>
<proteinExistence type="inferred from homology"/>
<comment type="pathway">
    <text evidence="5">Lipid metabolism.</text>
</comment>
<evidence type="ECO:0000313" key="23">
    <source>
        <dbReference type="RefSeq" id="XP_019623458.1"/>
    </source>
</evidence>
<keyword evidence="22" id="KW-1185">Reference proteome</keyword>
<accession>A0A6P4YG91</accession>
<evidence type="ECO:0000256" key="18">
    <source>
        <dbReference type="ARBA" id="ARBA00023264"/>
    </source>
</evidence>
<dbReference type="AlphaFoldDB" id="A0A6P4YG91"/>
<evidence type="ECO:0000256" key="6">
    <source>
        <dbReference type="ARBA" id="ARBA00005458"/>
    </source>
</evidence>
<evidence type="ECO:0000256" key="16">
    <source>
        <dbReference type="ARBA" id="ARBA00023136"/>
    </source>
</evidence>
<evidence type="ECO:0000256" key="5">
    <source>
        <dbReference type="ARBA" id="ARBA00005189"/>
    </source>
</evidence>
<evidence type="ECO:0000256" key="9">
    <source>
        <dbReference type="ARBA" id="ARBA00022516"/>
    </source>
</evidence>
<dbReference type="GO" id="GO:0004605">
    <property type="term" value="F:phosphatidate cytidylyltransferase activity"/>
    <property type="evidence" value="ECO:0007669"/>
    <property type="project" value="UniProtKB-UniRule"/>
</dbReference>
<dbReference type="PANTHER" id="PTHR13619">
    <property type="entry name" value="PHOSPHATIDATE CYTIDYLYLTRANSFERASE, MITOCHONDRIAL"/>
    <property type="match status" value="1"/>
</dbReference>
<comment type="pathway">
    <text evidence="4 21">Phospholipid metabolism; CDP-diacylglycerol biosynthesis; CDP-diacylglycerol from sn-glycerol 3-phosphate: step 3/3.</text>
</comment>
<evidence type="ECO:0000256" key="19">
    <source>
        <dbReference type="ARBA" id="ARBA00029893"/>
    </source>
</evidence>
<dbReference type="PANTHER" id="PTHR13619:SF0">
    <property type="entry name" value="PHOSPHATIDATE CYTIDYLYLTRANSFERASE, MITOCHONDRIAL"/>
    <property type="match status" value="1"/>
</dbReference>
<evidence type="ECO:0000256" key="13">
    <source>
        <dbReference type="ARBA" id="ARBA00022842"/>
    </source>
</evidence>
<dbReference type="InterPro" id="IPR015222">
    <property type="entry name" value="Tam41"/>
</dbReference>
<dbReference type="UniPathway" id="UPA00557">
    <property type="reaction ID" value="UER00614"/>
</dbReference>
<dbReference type="OrthoDB" id="341477at2759"/>
<evidence type="ECO:0000256" key="10">
    <source>
        <dbReference type="ARBA" id="ARBA00022679"/>
    </source>
</evidence>
<dbReference type="RefSeq" id="XP_019623458.1">
    <property type="nucleotide sequence ID" value="XM_019767899.1"/>
</dbReference>
<keyword evidence="14 21" id="KW-0443">Lipid metabolism</keyword>
<organism evidence="22 23">
    <name type="scientific">Branchiostoma belcheri</name>
    <name type="common">Amphioxus</name>
    <dbReference type="NCBI Taxonomy" id="7741"/>
    <lineage>
        <taxon>Eukaryota</taxon>
        <taxon>Metazoa</taxon>
        <taxon>Chordata</taxon>
        <taxon>Cephalochordata</taxon>
        <taxon>Leptocardii</taxon>
        <taxon>Amphioxiformes</taxon>
        <taxon>Branchiostomatidae</taxon>
        <taxon>Branchiostoma</taxon>
    </lineage>
</organism>
<keyword evidence="12 21" id="KW-0999">Mitochondrion inner membrane</keyword>
<evidence type="ECO:0000256" key="21">
    <source>
        <dbReference type="PIRNR" id="PIRNR028840"/>
    </source>
</evidence>
<evidence type="ECO:0000313" key="22">
    <source>
        <dbReference type="Proteomes" id="UP000515135"/>
    </source>
</evidence>
<dbReference type="KEGG" id="bbel:109469393"/>
<evidence type="ECO:0000256" key="20">
    <source>
        <dbReference type="ARBA" id="ARBA00031502"/>
    </source>
</evidence>
<keyword evidence="16 21" id="KW-0472">Membrane</keyword>
<evidence type="ECO:0000256" key="12">
    <source>
        <dbReference type="ARBA" id="ARBA00022792"/>
    </source>
</evidence>
<comment type="catalytic activity">
    <reaction evidence="21">
        <text>a 1,2-diacyl-sn-glycero-3-phosphate + CTP + H(+) = a CDP-1,2-diacyl-sn-glycerol + diphosphate</text>
        <dbReference type="Rhea" id="RHEA:16229"/>
        <dbReference type="ChEBI" id="CHEBI:15378"/>
        <dbReference type="ChEBI" id="CHEBI:33019"/>
        <dbReference type="ChEBI" id="CHEBI:37563"/>
        <dbReference type="ChEBI" id="CHEBI:58332"/>
        <dbReference type="ChEBI" id="CHEBI:58608"/>
        <dbReference type="EC" id="2.7.7.41"/>
    </reaction>
</comment>
<evidence type="ECO:0000256" key="14">
    <source>
        <dbReference type="ARBA" id="ARBA00023098"/>
    </source>
</evidence>
<gene>
    <name evidence="23" type="primary">LOC109469393</name>
</gene>
<evidence type="ECO:0000256" key="7">
    <source>
        <dbReference type="ARBA" id="ARBA00012487"/>
    </source>
</evidence>
<dbReference type="GO" id="GO:0032049">
    <property type="term" value="P:cardiolipin biosynthetic process"/>
    <property type="evidence" value="ECO:0007669"/>
    <property type="project" value="UniProtKB-UniRule"/>
</dbReference>
<dbReference type="Proteomes" id="UP000515135">
    <property type="component" value="Unplaced"/>
</dbReference>
<keyword evidence="13 21" id="KW-0460">Magnesium</keyword>
<evidence type="ECO:0000256" key="11">
    <source>
        <dbReference type="ARBA" id="ARBA00022695"/>
    </source>
</evidence>
<dbReference type="GeneID" id="109469393"/>
<keyword evidence="15 21" id="KW-0496">Mitochondrion</keyword>
<evidence type="ECO:0000256" key="17">
    <source>
        <dbReference type="ARBA" id="ARBA00023209"/>
    </source>
</evidence>
<protein>
    <recommendedName>
        <fullName evidence="8 21">Phosphatidate cytidylyltransferase, mitochondrial</fullName>
        <ecNumber evidence="7 21">2.7.7.41</ecNumber>
    </recommendedName>
    <alternativeName>
        <fullName evidence="19 21">CDP-diacylglycerol synthase</fullName>
    </alternativeName>
    <alternativeName>
        <fullName evidence="20 21">Mitochondrial translocator assembly and maintenance protein 41 homolog</fullName>
    </alternativeName>
</protein>
<name>A0A6P4YG91_BRABE</name>
<evidence type="ECO:0000256" key="8">
    <source>
        <dbReference type="ARBA" id="ARBA00018337"/>
    </source>
</evidence>
<evidence type="ECO:0000256" key="3">
    <source>
        <dbReference type="ARBA" id="ARBA00004443"/>
    </source>
</evidence>
<reference evidence="23" key="1">
    <citation type="submission" date="2025-08" db="UniProtKB">
        <authorList>
            <consortium name="RefSeq"/>
        </authorList>
    </citation>
    <scope>IDENTIFICATION</scope>
    <source>
        <tissue evidence="23">Gonad</tissue>
    </source>
</reference>
<keyword evidence="9 21" id="KW-0444">Lipid biosynthesis</keyword>
<evidence type="ECO:0000256" key="1">
    <source>
        <dbReference type="ARBA" id="ARBA00001946"/>
    </source>
</evidence>